<name>D8TLH9_VOLCA</name>
<gene>
    <name evidence="3" type="ORF">VOLCADRAFT_87512</name>
</gene>
<proteinExistence type="predicted"/>
<feature type="chain" id="PRO_5003123687" description="Peptidase M11 gametolysin domain-containing protein" evidence="1">
    <location>
        <begin position="32"/>
        <end position="614"/>
    </location>
</feature>
<dbReference type="GeneID" id="9620111"/>
<evidence type="ECO:0000313" key="4">
    <source>
        <dbReference type="Proteomes" id="UP000001058"/>
    </source>
</evidence>
<dbReference type="RefSeq" id="XP_002947148.1">
    <property type="nucleotide sequence ID" value="XM_002947102.1"/>
</dbReference>
<keyword evidence="4" id="KW-1185">Reference proteome</keyword>
<dbReference type="KEGG" id="vcn:VOLCADRAFT_87512"/>
<evidence type="ECO:0000259" key="2">
    <source>
        <dbReference type="Pfam" id="PF05548"/>
    </source>
</evidence>
<dbReference type="AlphaFoldDB" id="D8TLH9"/>
<sequence length="614" mass="65612">MMTMARRIFNRCNLALCTSLSLLCSIHSVMSANILNAVGTVAIMRAIGERPTAQPSNPAASGIGQTVSVSDLVELRCPELVDPDTGFLKPDPNCSVPLRRLVRGARSVLAFQHGNQVLSGDKISAIFDIIDNGSSIQNSSTARRRLLSGRGAIPLLRPGSLQVLARNQQKEFYTGSPIQLRAVVYLLDMCGWMNPFRSAQAFRKYMFNSGPGSIEGNLQNYYQTCSYNKTLWDPANVAVVGPLTLDCQGTSVIGALQYPVDASKRCGAAEQIYWVKTANELAQKMAEPGSTLDIVLRTSTRRRVVVVLPGQVKCGFAGLADVACSGTTCRSYIKGTSAADVHVLFHELQHNYGLSHAGWSDDEYGDSTDPMGNSPRNNQGVHCHNAPYNWRAGWAGPVKDGMITSANFTPAKNRINFTLPASSISDMNMVIVDLGYRAPLPGSPFIPYPKYFLSYRVRNSTFGGYDGGMPGTYHQKVLIHNFNGTGSERDYNRSNYIDAGPRFTQRNPAFPAGNVWTAPFVPFNSSSGLGGGFRVIVVALDAISAVVEAVAAATTAATTTIAATIPTITVSTTPAITISILATLAFAITSTATTITTVAITPVAITAAATAAAT</sequence>
<dbReference type="InterPro" id="IPR008752">
    <property type="entry name" value="Peptidase_M11"/>
</dbReference>
<dbReference type="EMBL" id="GL378326">
    <property type="protein sequence ID" value="EFJ51738.1"/>
    <property type="molecule type" value="Genomic_DNA"/>
</dbReference>
<feature type="domain" description="Peptidase M11 gametolysin" evidence="2">
    <location>
        <begin position="182"/>
        <end position="488"/>
    </location>
</feature>
<reference evidence="3 4" key="1">
    <citation type="journal article" date="2010" name="Science">
        <title>Genomic analysis of organismal complexity in the multicellular green alga Volvox carteri.</title>
        <authorList>
            <person name="Prochnik S.E."/>
            <person name="Umen J."/>
            <person name="Nedelcu A.M."/>
            <person name="Hallmann A."/>
            <person name="Miller S.M."/>
            <person name="Nishii I."/>
            <person name="Ferris P."/>
            <person name="Kuo A."/>
            <person name="Mitros T."/>
            <person name="Fritz-Laylin L.K."/>
            <person name="Hellsten U."/>
            <person name="Chapman J."/>
            <person name="Simakov O."/>
            <person name="Rensing S.A."/>
            <person name="Terry A."/>
            <person name="Pangilinan J."/>
            <person name="Kapitonov V."/>
            <person name="Jurka J."/>
            <person name="Salamov A."/>
            <person name="Shapiro H."/>
            <person name="Schmutz J."/>
            <person name="Grimwood J."/>
            <person name="Lindquist E."/>
            <person name="Lucas S."/>
            <person name="Grigoriev I.V."/>
            <person name="Schmitt R."/>
            <person name="Kirk D."/>
            <person name="Rokhsar D.S."/>
        </authorList>
    </citation>
    <scope>NUCLEOTIDE SEQUENCE [LARGE SCALE GENOMIC DNA]</scope>
    <source>
        <strain evidence="4">f. Nagariensis / Eve</strain>
    </source>
</reference>
<evidence type="ECO:0000313" key="3">
    <source>
        <dbReference type="EMBL" id="EFJ51738.1"/>
    </source>
</evidence>
<dbReference type="Pfam" id="PF05548">
    <property type="entry name" value="Peptidase_M11"/>
    <property type="match status" value="1"/>
</dbReference>
<dbReference type="InParanoid" id="D8TLH9"/>
<organism evidence="4">
    <name type="scientific">Volvox carteri f. nagariensis</name>
    <dbReference type="NCBI Taxonomy" id="3068"/>
    <lineage>
        <taxon>Eukaryota</taxon>
        <taxon>Viridiplantae</taxon>
        <taxon>Chlorophyta</taxon>
        <taxon>core chlorophytes</taxon>
        <taxon>Chlorophyceae</taxon>
        <taxon>CS clade</taxon>
        <taxon>Chlamydomonadales</taxon>
        <taxon>Volvocaceae</taxon>
        <taxon>Volvox</taxon>
    </lineage>
</organism>
<dbReference type="Proteomes" id="UP000001058">
    <property type="component" value="Unassembled WGS sequence"/>
</dbReference>
<feature type="signal peptide" evidence="1">
    <location>
        <begin position="1"/>
        <end position="31"/>
    </location>
</feature>
<keyword evidence="1" id="KW-0732">Signal</keyword>
<accession>D8TLH9</accession>
<dbReference type="OrthoDB" id="531774at2759"/>
<evidence type="ECO:0000256" key="1">
    <source>
        <dbReference type="SAM" id="SignalP"/>
    </source>
</evidence>
<protein>
    <recommendedName>
        <fullName evidence="2">Peptidase M11 gametolysin domain-containing protein</fullName>
    </recommendedName>
</protein>